<dbReference type="Gene3D" id="3.40.630.30">
    <property type="match status" value="1"/>
</dbReference>
<name>A0A099I9D1_CLOIN</name>
<protein>
    <submittedName>
        <fullName evidence="2">GNAT family acetyltransferase</fullName>
    </submittedName>
</protein>
<organism evidence="2 3">
    <name type="scientific">Clostridium innocuum</name>
    <dbReference type="NCBI Taxonomy" id="1522"/>
    <lineage>
        <taxon>Bacteria</taxon>
        <taxon>Bacillati</taxon>
        <taxon>Bacillota</taxon>
        <taxon>Clostridia</taxon>
        <taxon>Eubacteriales</taxon>
        <taxon>Clostridiaceae</taxon>
        <taxon>Clostridium</taxon>
    </lineage>
</organism>
<dbReference type="PROSITE" id="PS51186">
    <property type="entry name" value="GNAT"/>
    <property type="match status" value="1"/>
</dbReference>
<dbReference type="InterPro" id="IPR016181">
    <property type="entry name" value="Acyl_CoA_acyltransferase"/>
</dbReference>
<keyword evidence="2" id="KW-0808">Transferase</keyword>
<evidence type="ECO:0000259" key="1">
    <source>
        <dbReference type="PROSITE" id="PS51186"/>
    </source>
</evidence>
<dbReference type="InterPro" id="IPR000182">
    <property type="entry name" value="GNAT_dom"/>
</dbReference>
<proteinExistence type="predicted"/>
<comment type="caution">
    <text evidence="2">The sequence shown here is derived from an EMBL/GenBank/DDBJ whole genome shotgun (WGS) entry which is preliminary data.</text>
</comment>
<dbReference type="GO" id="GO:0016747">
    <property type="term" value="F:acyltransferase activity, transferring groups other than amino-acyl groups"/>
    <property type="evidence" value="ECO:0007669"/>
    <property type="project" value="InterPro"/>
</dbReference>
<accession>A0A099I9D1</accession>
<evidence type="ECO:0000313" key="3">
    <source>
        <dbReference type="Proteomes" id="UP000030008"/>
    </source>
</evidence>
<evidence type="ECO:0000313" key="2">
    <source>
        <dbReference type="EMBL" id="KGJ54206.1"/>
    </source>
</evidence>
<feature type="domain" description="N-acetyltransferase" evidence="1">
    <location>
        <begin position="7"/>
        <end position="148"/>
    </location>
</feature>
<dbReference type="EMBL" id="JQIF01000020">
    <property type="protein sequence ID" value="KGJ54206.1"/>
    <property type="molecule type" value="Genomic_DNA"/>
</dbReference>
<sequence length="148" mass="17316">MERSIAMEFRRIKPEDYKDIHALNEKLGYSYDGDKVYERIISILETGSDFITVAEDEGRVVGYIHGSPYETLYSDKLVNIVALVVSDDYADNEEVRQIYDVFEARVRKNGYCGLRMTANVRRKNLFKLLSQHGFKSHSDLKHYLKYFD</sequence>
<gene>
    <name evidence="2" type="ORF">CIAN88_04925</name>
</gene>
<dbReference type="Proteomes" id="UP000030008">
    <property type="component" value="Unassembled WGS sequence"/>
</dbReference>
<reference evidence="2 3" key="1">
    <citation type="submission" date="2014-08" db="EMBL/GenBank/DDBJ databases">
        <title>Clostridium innocuum, an unnegligible vancomycin-resistant pathogen causing extra-intestinal infections.</title>
        <authorList>
            <person name="Feng Y."/>
            <person name="Chiu C.-H."/>
        </authorList>
    </citation>
    <scope>NUCLEOTIDE SEQUENCE [LARGE SCALE GENOMIC DNA]</scope>
    <source>
        <strain evidence="2 3">AN88</strain>
    </source>
</reference>
<dbReference type="AlphaFoldDB" id="A0A099I9D1"/>
<dbReference type="SUPFAM" id="SSF55729">
    <property type="entry name" value="Acyl-CoA N-acyltransferases (Nat)"/>
    <property type="match status" value="1"/>
</dbReference>